<proteinExistence type="predicted"/>
<accession>E6QVQ5</accession>
<feature type="region of interest" description="Disordered" evidence="1">
    <location>
        <begin position="1"/>
        <end position="28"/>
    </location>
</feature>
<dbReference type="EMBL" id="CABR01000135">
    <property type="protein sequence ID" value="CBI11328.1"/>
    <property type="molecule type" value="Genomic_DNA"/>
</dbReference>
<evidence type="ECO:0000256" key="1">
    <source>
        <dbReference type="SAM" id="MobiDB-lite"/>
    </source>
</evidence>
<gene>
    <name evidence="2" type="ORF">CARN7_2148</name>
</gene>
<feature type="compositionally biased region" description="Polar residues" evidence="1">
    <location>
        <begin position="1"/>
        <end position="20"/>
    </location>
</feature>
<name>E6QVQ5_9ZZZZ</name>
<reference evidence="2" key="1">
    <citation type="submission" date="2009-10" db="EMBL/GenBank/DDBJ databases">
        <title>Diversity of trophic interactions inside an arsenic-rich microbial ecosystem.</title>
        <authorList>
            <person name="Bertin P.N."/>
            <person name="Heinrich-Salmeron A."/>
            <person name="Pelletier E."/>
            <person name="Goulhen-Chollet F."/>
            <person name="Arsene-Ploetze F."/>
            <person name="Gallien S."/>
            <person name="Calteau A."/>
            <person name="Vallenet D."/>
            <person name="Casiot C."/>
            <person name="Chane-Woon-Ming B."/>
            <person name="Giloteaux L."/>
            <person name="Barakat M."/>
            <person name="Bonnefoy V."/>
            <person name="Bruneel O."/>
            <person name="Chandler M."/>
            <person name="Cleiss J."/>
            <person name="Duran R."/>
            <person name="Elbaz-Poulichet F."/>
            <person name="Fonknechten N."/>
            <person name="Lauga B."/>
            <person name="Mornico D."/>
            <person name="Ortet P."/>
            <person name="Schaeffer C."/>
            <person name="Siguier P."/>
            <person name="Alexander Thil Smith A."/>
            <person name="Van Dorsselaer A."/>
            <person name="Weissenbach J."/>
            <person name="Medigue C."/>
            <person name="Le Paslier D."/>
        </authorList>
    </citation>
    <scope>NUCLEOTIDE SEQUENCE</scope>
</reference>
<organism evidence="2">
    <name type="scientific">mine drainage metagenome</name>
    <dbReference type="NCBI Taxonomy" id="410659"/>
    <lineage>
        <taxon>unclassified sequences</taxon>
        <taxon>metagenomes</taxon>
        <taxon>ecological metagenomes</taxon>
    </lineage>
</organism>
<comment type="caution">
    <text evidence="2">The sequence shown here is derived from an EMBL/GenBank/DDBJ whole genome shotgun (WGS) entry which is preliminary data.</text>
</comment>
<protein>
    <submittedName>
        <fullName evidence="2">Uncharacterized protein</fullName>
    </submittedName>
</protein>
<evidence type="ECO:0000313" key="2">
    <source>
        <dbReference type="EMBL" id="CBI11328.1"/>
    </source>
</evidence>
<sequence>MNSLKVHTVPRVTTNPNDVSTPPHDHLKGKQMNIEVTKEESTRLILAGYTAIANRTLGVIARPQPLSPADQTELDQLHALLDRYDELMSPYVMSGIPDTPAAHQAGSKPGNPA</sequence>
<dbReference type="AlphaFoldDB" id="E6QVQ5"/>